<dbReference type="GO" id="GO:0016757">
    <property type="term" value="F:glycosyltransferase activity"/>
    <property type="evidence" value="ECO:0007669"/>
    <property type="project" value="UniProtKB-KW"/>
</dbReference>
<evidence type="ECO:0000256" key="1">
    <source>
        <dbReference type="ARBA" id="ARBA00022676"/>
    </source>
</evidence>
<evidence type="ECO:0000313" key="5">
    <source>
        <dbReference type="Proteomes" id="UP001574673"/>
    </source>
</evidence>
<dbReference type="CDD" id="cd03789">
    <property type="entry name" value="GT9_LPS_heptosyltransferase"/>
    <property type="match status" value="1"/>
</dbReference>
<evidence type="ECO:0000256" key="3">
    <source>
        <dbReference type="SAM" id="SignalP"/>
    </source>
</evidence>
<sequence>MMYLLLTWLLSPLAFLRLARAKTPTAQRNILLIQTAKIGDYICSTPIIEALRKSWPTARICLLVAPVTEPLARHQPGIAQVFVLPGGKVRGAAGRYWLYRLLKRERFDTTICLSPNQAFLTMPFLAGVTCRASILPNFAIRSYRLATPFLSAAERHLQGRMTVETGMALLAQLGIDAPLPKKRIVPEPGADAWVEAQFPALKHGCWIGLGISSGNKLKELGKEKLLDLISRLLALAPGIQVALVGAPSDSPLASELLAELSAVSQAANASGNRVLDTTGRIPLERLAALVDRFRLYVGVDSGITYLADARGIPVIDIMGPADPQDQRPTGAQVILLRRDLPCAPCSHAFHAPYTCATGTRACILEIDNHTVTAAIRKELFDETRCF</sequence>
<dbReference type="Proteomes" id="UP001574673">
    <property type="component" value="Unassembled WGS sequence"/>
</dbReference>
<dbReference type="Pfam" id="PF01075">
    <property type="entry name" value="Glyco_transf_9"/>
    <property type="match status" value="1"/>
</dbReference>
<feature type="chain" id="PRO_5046083369" evidence="3">
    <location>
        <begin position="22"/>
        <end position="386"/>
    </location>
</feature>
<evidence type="ECO:0000256" key="2">
    <source>
        <dbReference type="ARBA" id="ARBA00022679"/>
    </source>
</evidence>
<dbReference type="InterPro" id="IPR051199">
    <property type="entry name" value="LPS_LOS_Heptosyltrfase"/>
</dbReference>
<accession>A0ABV4UH06</accession>
<keyword evidence="5" id="KW-1185">Reference proteome</keyword>
<gene>
    <name evidence="4" type="ORF">ABCS64_09990</name>
</gene>
<dbReference type="InterPro" id="IPR002201">
    <property type="entry name" value="Glyco_trans_9"/>
</dbReference>
<evidence type="ECO:0000313" key="4">
    <source>
        <dbReference type="EMBL" id="MFA9950641.1"/>
    </source>
</evidence>
<keyword evidence="1 4" id="KW-0328">Glycosyltransferase</keyword>
<protein>
    <submittedName>
        <fullName evidence="4">Glycosyltransferase family 9 protein</fullName>
        <ecNumber evidence="4">2.4.-.-</ecNumber>
    </submittedName>
</protein>
<dbReference type="EC" id="2.4.-.-" evidence="4"/>
<dbReference type="SUPFAM" id="SSF53756">
    <property type="entry name" value="UDP-Glycosyltransferase/glycogen phosphorylase"/>
    <property type="match status" value="1"/>
</dbReference>
<keyword evidence="2 4" id="KW-0808">Transferase</keyword>
<feature type="signal peptide" evidence="3">
    <location>
        <begin position="1"/>
        <end position="21"/>
    </location>
</feature>
<dbReference type="RefSeq" id="WP_418891682.1">
    <property type="nucleotide sequence ID" value="NZ_JBEUWX010000002.1"/>
</dbReference>
<organism evidence="4 5">
    <name type="scientific">Dentiradicibacter hellwigii</name>
    <dbReference type="NCBI Taxonomy" id="3149053"/>
    <lineage>
        <taxon>Bacteria</taxon>
        <taxon>Pseudomonadati</taxon>
        <taxon>Pseudomonadota</taxon>
        <taxon>Betaproteobacteria</taxon>
        <taxon>Rhodocyclales</taxon>
        <taxon>Rhodocyclaceae</taxon>
        <taxon>Dentiradicibacter</taxon>
    </lineage>
</organism>
<dbReference type="EMBL" id="JBEUWX010000002">
    <property type="protein sequence ID" value="MFA9950641.1"/>
    <property type="molecule type" value="Genomic_DNA"/>
</dbReference>
<dbReference type="PANTHER" id="PTHR30160">
    <property type="entry name" value="TETRAACYLDISACCHARIDE 4'-KINASE-RELATED"/>
    <property type="match status" value="1"/>
</dbReference>
<proteinExistence type="predicted"/>
<keyword evidence="3" id="KW-0732">Signal</keyword>
<reference evidence="5" key="1">
    <citation type="submission" date="2024-06" db="EMBL/GenBank/DDBJ databases">
        <title>Radixoralia hellwigii gen. nov., sp nov., isolated from a root canal in the human oral cavity.</title>
        <authorList>
            <person name="Bartsch S."/>
            <person name="Wittmer A."/>
            <person name="Schulz A.-K."/>
            <person name="Neumann-Schaal M."/>
            <person name="Wolf J."/>
            <person name="Gronow S."/>
            <person name="Tennert C."/>
            <person name="Haecker G."/>
            <person name="Cieplik F."/>
            <person name="Al-Ahmad A."/>
        </authorList>
    </citation>
    <scope>NUCLEOTIDE SEQUENCE [LARGE SCALE GENOMIC DNA]</scope>
    <source>
        <strain evidence="5">Wk13</strain>
    </source>
</reference>
<dbReference type="PANTHER" id="PTHR30160:SF7">
    <property type="entry name" value="ADP-HEPTOSE--LPS HEPTOSYLTRANSFERASE 2"/>
    <property type="match status" value="1"/>
</dbReference>
<name>A0ABV4UH06_9RHOO</name>
<comment type="caution">
    <text evidence="4">The sequence shown here is derived from an EMBL/GenBank/DDBJ whole genome shotgun (WGS) entry which is preliminary data.</text>
</comment>
<dbReference type="Gene3D" id="3.40.50.2000">
    <property type="entry name" value="Glycogen Phosphorylase B"/>
    <property type="match status" value="2"/>
</dbReference>